<dbReference type="Proteomes" id="UP000663880">
    <property type="component" value="Unassembled WGS sequence"/>
</dbReference>
<comment type="caution">
    <text evidence="4">The sequence shown here is derived from an EMBL/GenBank/DDBJ whole genome shotgun (WGS) entry which is preliminary data.</text>
</comment>
<evidence type="ECO:0000256" key="3">
    <source>
        <dbReference type="SAM" id="MobiDB-lite"/>
    </source>
</evidence>
<feature type="region of interest" description="Disordered" evidence="3">
    <location>
        <begin position="1"/>
        <end position="68"/>
    </location>
</feature>
<comment type="subcellular location">
    <subcellularLocation>
        <location evidence="1">Nucleus</location>
    </subcellularLocation>
</comment>
<dbReference type="GO" id="GO:0005634">
    <property type="term" value="C:nucleus"/>
    <property type="evidence" value="ECO:0007669"/>
    <property type="project" value="UniProtKB-SubCell"/>
</dbReference>
<dbReference type="InterPro" id="IPR050720">
    <property type="entry name" value="Engrailed_Homeobox_TFs"/>
</dbReference>
<dbReference type="PANTHER" id="PTHR24341:SF6">
    <property type="entry name" value="HOMEOBOX PROTEIN INVECTED"/>
    <property type="match status" value="1"/>
</dbReference>
<dbReference type="EMBL" id="CAJOBZ010000001">
    <property type="protein sequence ID" value="CAF4741952.1"/>
    <property type="molecule type" value="Genomic_DNA"/>
</dbReference>
<organism evidence="4 5">
    <name type="scientific">Pieris macdunnoughi</name>
    <dbReference type="NCBI Taxonomy" id="345717"/>
    <lineage>
        <taxon>Eukaryota</taxon>
        <taxon>Metazoa</taxon>
        <taxon>Ecdysozoa</taxon>
        <taxon>Arthropoda</taxon>
        <taxon>Hexapoda</taxon>
        <taxon>Insecta</taxon>
        <taxon>Pterygota</taxon>
        <taxon>Neoptera</taxon>
        <taxon>Endopterygota</taxon>
        <taxon>Lepidoptera</taxon>
        <taxon>Glossata</taxon>
        <taxon>Ditrysia</taxon>
        <taxon>Papilionoidea</taxon>
        <taxon>Pieridae</taxon>
        <taxon>Pierinae</taxon>
        <taxon>Pieris</taxon>
    </lineage>
</organism>
<accession>A0A821KTV2</accession>
<dbReference type="GO" id="GO:0000981">
    <property type="term" value="F:DNA-binding transcription factor activity, RNA polymerase II-specific"/>
    <property type="evidence" value="ECO:0007669"/>
    <property type="project" value="TreeGrafter"/>
</dbReference>
<dbReference type="OrthoDB" id="6159439at2759"/>
<protein>
    <submittedName>
        <fullName evidence="4">Uncharacterized protein</fullName>
    </submittedName>
</protein>
<keyword evidence="2" id="KW-0539">Nucleus</keyword>
<keyword evidence="5" id="KW-1185">Reference proteome</keyword>
<sequence>MAAVAPIPGQLNQENSDDEPSPDEERQVTPFSIHDVLKKERETSPENVFATDKLLQSTPNFEDASNPESLRLDDTEISVDDNSCSSNDTVLSVGNENPVNDELSFKHIQTHLNAISQLSHFNTPLLLRPNPIPMFLNQSFYPQVKYQQNEERREDTYRREQKEERDFNPNLKFSIDNILKADFGRRITDPLKIRKKRFEGKKEFKEISQVRQDVRQEVRQEVRADVKEKGAIDLSKADGSPASSGGTSNSEGPMVWPAWVYCTRYSDRPSSVLEYIQWKQSNQIFPLIISKFLQQESV</sequence>
<proteinExistence type="predicted"/>
<feature type="compositionally biased region" description="Polar residues" evidence="3">
    <location>
        <begin position="241"/>
        <end position="250"/>
    </location>
</feature>
<dbReference type="GO" id="GO:0030182">
    <property type="term" value="P:neuron differentiation"/>
    <property type="evidence" value="ECO:0007669"/>
    <property type="project" value="TreeGrafter"/>
</dbReference>
<dbReference type="GO" id="GO:0000978">
    <property type="term" value="F:RNA polymerase II cis-regulatory region sequence-specific DNA binding"/>
    <property type="evidence" value="ECO:0007669"/>
    <property type="project" value="TreeGrafter"/>
</dbReference>
<dbReference type="AlphaFoldDB" id="A0A821KTV2"/>
<gene>
    <name evidence="4" type="ORF">PMACD_LOCUS76</name>
</gene>
<dbReference type="PANTHER" id="PTHR24341">
    <property type="entry name" value="HOMEOBOX PROTEIN ENGRAILED"/>
    <property type="match status" value="1"/>
</dbReference>
<reference evidence="4" key="1">
    <citation type="submission" date="2021-02" db="EMBL/GenBank/DDBJ databases">
        <authorList>
            <person name="Steward A R."/>
        </authorList>
    </citation>
    <scope>NUCLEOTIDE SEQUENCE</scope>
</reference>
<evidence type="ECO:0000256" key="2">
    <source>
        <dbReference type="ARBA" id="ARBA00023242"/>
    </source>
</evidence>
<feature type="region of interest" description="Disordered" evidence="3">
    <location>
        <begin position="229"/>
        <end position="250"/>
    </location>
</feature>
<feature type="compositionally biased region" description="Basic and acidic residues" evidence="3">
    <location>
        <begin position="35"/>
        <end position="44"/>
    </location>
</feature>
<evidence type="ECO:0000313" key="5">
    <source>
        <dbReference type="Proteomes" id="UP000663880"/>
    </source>
</evidence>
<evidence type="ECO:0000313" key="4">
    <source>
        <dbReference type="EMBL" id="CAF4741952.1"/>
    </source>
</evidence>
<name>A0A821KTV2_9NEOP</name>
<evidence type="ECO:0000256" key="1">
    <source>
        <dbReference type="ARBA" id="ARBA00004123"/>
    </source>
</evidence>